<reference evidence="1 2" key="1">
    <citation type="journal article" date="2019" name="Genome Biol. Evol.">
        <title>Insights into the evolution of the New World diploid cottons (Gossypium, subgenus Houzingenia) based on genome sequencing.</title>
        <authorList>
            <person name="Grover C.E."/>
            <person name="Arick M.A. 2nd"/>
            <person name="Thrash A."/>
            <person name="Conover J.L."/>
            <person name="Sanders W.S."/>
            <person name="Peterson D.G."/>
            <person name="Frelichowski J.E."/>
            <person name="Scheffler J.A."/>
            <person name="Scheffler B.E."/>
            <person name="Wendel J.F."/>
        </authorList>
    </citation>
    <scope>NUCLEOTIDE SEQUENCE [LARGE SCALE GENOMIC DNA]</scope>
    <source>
        <strain evidence="1">157</strain>
        <tissue evidence="1">Leaf</tissue>
    </source>
</reference>
<proteinExistence type="predicted"/>
<keyword evidence="2" id="KW-1185">Reference proteome</keyword>
<dbReference type="EMBL" id="JABEZX010214787">
    <property type="protein sequence ID" value="MBA0575570.1"/>
    <property type="molecule type" value="Genomic_DNA"/>
</dbReference>
<name>A0A7J8NFC9_9ROSI</name>
<evidence type="ECO:0000313" key="1">
    <source>
        <dbReference type="EMBL" id="MBA0575570.1"/>
    </source>
</evidence>
<evidence type="ECO:0000313" key="2">
    <source>
        <dbReference type="Proteomes" id="UP000593572"/>
    </source>
</evidence>
<sequence>LEVEVVPVLLKEIRIEARQQSRALSENVGCGNMSLGNIGCDTLNLIQFVRSRS</sequence>
<dbReference type="AlphaFoldDB" id="A0A7J8NFC9"/>
<organism evidence="1 2">
    <name type="scientific">Gossypium lobatum</name>
    <dbReference type="NCBI Taxonomy" id="34289"/>
    <lineage>
        <taxon>Eukaryota</taxon>
        <taxon>Viridiplantae</taxon>
        <taxon>Streptophyta</taxon>
        <taxon>Embryophyta</taxon>
        <taxon>Tracheophyta</taxon>
        <taxon>Spermatophyta</taxon>
        <taxon>Magnoliopsida</taxon>
        <taxon>eudicotyledons</taxon>
        <taxon>Gunneridae</taxon>
        <taxon>Pentapetalae</taxon>
        <taxon>rosids</taxon>
        <taxon>malvids</taxon>
        <taxon>Malvales</taxon>
        <taxon>Malvaceae</taxon>
        <taxon>Malvoideae</taxon>
        <taxon>Gossypium</taxon>
    </lineage>
</organism>
<comment type="caution">
    <text evidence="1">The sequence shown here is derived from an EMBL/GenBank/DDBJ whole genome shotgun (WGS) entry which is preliminary data.</text>
</comment>
<dbReference type="Proteomes" id="UP000593572">
    <property type="component" value="Unassembled WGS sequence"/>
</dbReference>
<gene>
    <name evidence="1" type="ORF">Golob_027438</name>
</gene>
<accession>A0A7J8NFC9</accession>
<protein>
    <submittedName>
        <fullName evidence="1">Uncharacterized protein</fullName>
    </submittedName>
</protein>
<feature type="non-terminal residue" evidence="1">
    <location>
        <position position="53"/>
    </location>
</feature>